<proteinExistence type="predicted"/>
<dbReference type="AlphaFoldDB" id="B6YS77"/>
<dbReference type="RefSeq" id="WP_012573015.1">
    <property type="nucleotide sequence ID" value="NC_011564.1"/>
</dbReference>
<dbReference type="Proteomes" id="UP000000723">
    <property type="component" value="Plasmid pCFPG1"/>
</dbReference>
<organism evidence="1 2">
    <name type="scientific">Azobacteroides pseudotrichonymphae genomovar. CFP2</name>
    <dbReference type="NCBI Taxonomy" id="511995"/>
    <lineage>
        <taxon>Bacteria</taxon>
        <taxon>Pseudomonadati</taxon>
        <taxon>Bacteroidota</taxon>
        <taxon>Bacteroidia</taxon>
        <taxon>Bacteroidales</taxon>
        <taxon>Candidatus Azobacteroides</taxon>
    </lineage>
</organism>
<reference evidence="2" key="1">
    <citation type="journal article" date="2008" name="Science">
        <title>Genome of an endosymbiont coupling N2 fixation to cellulolysis within RT protist cells in termite gut.</title>
        <authorList>
            <person name="Hongoh Y."/>
            <person name="Sharma V.K."/>
            <person name="Prakash T."/>
            <person name="Noda S."/>
            <person name="Toh H."/>
            <person name="Taylor T.D."/>
            <person name="Kudo T."/>
            <person name="Sakaki Y."/>
            <person name="Toyoda A."/>
            <person name="Hattori M."/>
            <person name="Ohkuma M."/>
        </authorList>
    </citation>
    <scope>NUCLEOTIDE SEQUENCE [LARGE SCALE GENOMIC DNA]</scope>
    <source>
        <plasmid evidence="2">pCFPG1</plasmid>
    </source>
</reference>
<keyword evidence="1" id="KW-0614">Plasmid</keyword>
<dbReference type="HOGENOM" id="CLU_1764257_0_0_10"/>
<dbReference type="KEGG" id="aps:CFPG_P1-28"/>
<gene>
    <name evidence="1" type="ordered locus">CFPG_P1-28</name>
</gene>
<geneLocation type="plasmid" evidence="1 2">
    <name>pCFPG1</name>
</geneLocation>
<name>B6YS77_AZOPC</name>
<sequence>MKKLLNTVLLTFVFLGFGFHLANGTKIYMIHPAPPALSTTIERSKFWNNEIWITLPKGPDNRSEEYYEKADYRYATFWASTNGSDVIIELAWDCEKESDGDVEGKAVYNRICSFFTQHNVPFSSIVLYGIQGSDDGYFRWTIAQEYIESVKID</sequence>
<accession>B6YS77</accession>
<protein>
    <submittedName>
        <fullName evidence="1">Uncharacterized protein</fullName>
    </submittedName>
</protein>
<dbReference type="EMBL" id="AP010657">
    <property type="protein sequence ID" value="BAG84049.1"/>
    <property type="molecule type" value="Genomic_DNA"/>
</dbReference>
<keyword evidence="2" id="KW-1185">Reference proteome</keyword>
<evidence type="ECO:0000313" key="2">
    <source>
        <dbReference type="Proteomes" id="UP000000723"/>
    </source>
</evidence>
<dbReference type="OrthoDB" id="1263739at2"/>
<evidence type="ECO:0000313" key="1">
    <source>
        <dbReference type="EMBL" id="BAG84049.1"/>
    </source>
</evidence>